<keyword evidence="4" id="KW-0812">Transmembrane</keyword>
<dbReference type="AlphaFoldDB" id="A0A197KAM2"/>
<evidence type="ECO:0000256" key="5">
    <source>
        <dbReference type="SAM" id="SignalP"/>
    </source>
</evidence>
<evidence type="ECO:0008006" key="8">
    <source>
        <dbReference type="Google" id="ProtNLM"/>
    </source>
</evidence>
<reference evidence="6 7" key="1">
    <citation type="submission" date="2016-05" db="EMBL/GenBank/DDBJ databases">
        <title>Genome sequencing reveals origins of a unique bacterial endosymbiosis in the earliest lineages of terrestrial Fungi.</title>
        <authorList>
            <consortium name="DOE Joint Genome Institute"/>
            <person name="Uehling J."/>
            <person name="Gryganskyi A."/>
            <person name="Hameed K."/>
            <person name="Tschaplinski T."/>
            <person name="Misztal P."/>
            <person name="Wu S."/>
            <person name="Desiro A."/>
            <person name="Vande Pol N."/>
            <person name="Du Z.-Y."/>
            <person name="Zienkiewicz A."/>
            <person name="Zienkiewicz K."/>
            <person name="Morin E."/>
            <person name="Tisserant E."/>
            <person name="Splivallo R."/>
            <person name="Hainaut M."/>
            <person name="Henrissat B."/>
            <person name="Ohm R."/>
            <person name="Kuo A."/>
            <person name="Yan J."/>
            <person name="Lipzen A."/>
            <person name="Nolan M."/>
            <person name="Labutti K."/>
            <person name="Barry K."/>
            <person name="Goldstein A."/>
            <person name="Labbe J."/>
            <person name="Schadt C."/>
            <person name="Tuskan G."/>
            <person name="Grigoriev I."/>
            <person name="Martin F."/>
            <person name="Vilgalys R."/>
            <person name="Bonito G."/>
        </authorList>
    </citation>
    <scope>NUCLEOTIDE SEQUENCE [LARGE SCALE GENOMIC DNA]</scope>
    <source>
        <strain evidence="6 7">AG-77</strain>
    </source>
</reference>
<dbReference type="OrthoDB" id="432528at2759"/>
<accession>A0A197KAM2</accession>
<protein>
    <recommendedName>
        <fullName evidence="8">Galactose oxidase</fullName>
    </recommendedName>
</protein>
<gene>
    <name evidence="6" type="ORF">K457DRAFT_13967</name>
</gene>
<evidence type="ECO:0000256" key="1">
    <source>
        <dbReference type="ARBA" id="ARBA00022441"/>
    </source>
</evidence>
<evidence type="ECO:0000256" key="3">
    <source>
        <dbReference type="SAM" id="MobiDB-lite"/>
    </source>
</evidence>
<feature type="signal peptide" evidence="5">
    <location>
        <begin position="1"/>
        <end position="24"/>
    </location>
</feature>
<feature type="chain" id="PRO_5008276723" description="Galactose oxidase" evidence="5">
    <location>
        <begin position="25"/>
        <end position="660"/>
    </location>
</feature>
<keyword evidence="4" id="KW-1133">Transmembrane helix</keyword>
<evidence type="ECO:0000256" key="2">
    <source>
        <dbReference type="ARBA" id="ARBA00022737"/>
    </source>
</evidence>
<dbReference type="Pfam" id="PF24681">
    <property type="entry name" value="Kelch_KLHDC2_KLHL20_DRC7"/>
    <property type="match status" value="1"/>
</dbReference>
<feature type="region of interest" description="Disordered" evidence="3">
    <location>
        <begin position="547"/>
        <end position="660"/>
    </location>
</feature>
<dbReference type="Proteomes" id="UP000078512">
    <property type="component" value="Unassembled WGS sequence"/>
</dbReference>
<evidence type="ECO:0000313" key="6">
    <source>
        <dbReference type="EMBL" id="OAQ34752.1"/>
    </source>
</evidence>
<keyword evidence="1" id="KW-0880">Kelch repeat</keyword>
<sequence length="660" mass="70162">MKSSVSIMMAIAACALSSSMLVNAQNPKPTTGHSATLLESTVFIQGGLGADGNPTNAAYSLLLGQDGAYKNSTLLDITKLAGFSTRGFHSSVESHQGLMINCGGFDAIGTTPHKMTCDMFHPIKYTSTMMNMSLPSVASRGGMAVASSAELAYHFGGSRTSNIGADGGFSNAIDMLKLDSGMGWRSGINMTVATRYHTATWIENLDTFIILGGQVENGTAVAMNVASTFSANTWTNRPIAGDAVSARFGHSAVEDGHGNIYIYGGQTAAGTAALNDIYLLNTTAATWAWTKINAVPTPEPRAFHASVLLNDGTILHTFGQTGAGPQTAVSTFSLFNTLTRAWIPAANPPDATVAKESPIKGTGISNNPNDPNFQHPGNDPGEGSSKGGVIGGAVGGVAAVLLLVAGFIFYRRRQARRHSNGSLAADPYSKHSASASGQIGGAGRSSLNLGDGDKSKLGRSFTIRQPAPAYVDNNSVQDLKHARPYDDGGYNNNNHNDRSAGGYGGEPAVIEYELTDTSGHRYEPGSVAERKRYVEEQQRQLMSGFESVYPDQPLPFHHQQYQTSNNSNNQRSNNNNNQQQQLDDFYSSPTLTAVSSPKGEGAKLGGRSPSQSRRNRSQSRSEQGANNGGYTAQSPTVRAQQAQRPYDNYPDHSEYFNNKF</sequence>
<organism evidence="6 7">
    <name type="scientific">Linnemannia elongata AG-77</name>
    <dbReference type="NCBI Taxonomy" id="1314771"/>
    <lineage>
        <taxon>Eukaryota</taxon>
        <taxon>Fungi</taxon>
        <taxon>Fungi incertae sedis</taxon>
        <taxon>Mucoromycota</taxon>
        <taxon>Mortierellomycotina</taxon>
        <taxon>Mortierellomycetes</taxon>
        <taxon>Mortierellales</taxon>
        <taxon>Mortierellaceae</taxon>
        <taxon>Linnemannia</taxon>
    </lineage>
</organism>
<dbReference type="Gene3D" id="2.120.10.80">
    <property type="entry name" value="Kelch-type beta propeller"/>
    <property type="match status" value="2"/>
</dbReference>
<dbReference type="InterPro" id="IPR015915">
    <property type="entry name" value="Kelch-typ_b-propeller"/>
</dbReference>
<feature type="compositionally biased region" description="Low complexity" evidence="3">
    <location>
        <begin position="559"/>
        <end position="581"/>
    </location>
</feature>
<keyword evidence="2" id="KW-0677">Repeat</keyword>
<dbReference type="STRING" id="1314771.A0A197KAM2"/>
<dbReference type="SUPFAM" id="SSF117281">
    <property type="entry name" value="Kelch motif"/>
    <property type="match status" value="1"/>
</dbReference>
<feature type="compositionally biased region" description="Polar residues" evidence="3">
    <location>
        <begin position="622"/>
        <end position="643"/>
    </location>
</feature>
<keyword evidence="7" id="KW-1185">Reference proteome</keyword>
<proteinExistence type="predicted"/>
<evidence type="ECO:0000313" key="7">
    <source>
        <dbReference type="Proteomes" id="UP000078512"/>
    </source>
</evidence>
<keyword evidence="5" id="KW-0732">Signal</keyword>
<dbReference type="PANTHER" id="PTHR46093:SF18">
    <property type="entry name" value="FIBRONECTIN TYPE-III DOMAIN-CONTAINING PROTEIN"/>
    <property type="match status" value="1"/>
</dbReference>
<feature type="transmembrane region" description="Helical" evidence="4">
    <location>
        <begin position="389"/>
        <end position="410"/>
    </location>
</feature>
<feature type="region of interest" description="Disordered" evidence="3">
    <location>
        <begin position="349"/>
        <end position="387"/>
    </location>
</feature>
<feature type="compositionally biased region" description="Polar residues" evidence="3">
    <location>
        <begin position="363"/>
        <end position="372"/>
    </location>
</feature>
<evidence type="ECO:0000256" key="4">
    <source>
        <dbReference type="SAM" id="Phobius"/>
    </source>
</evidence>
<name>A0A197KAM2_9FUNG</name>
<dbReference type="EMBL" id="KV442016">
    <property type="protein sequence ID" value="OAQ34752.1"/>
    <property type="molecule type" value="Genomic_DNA"/>
</dbReference>
<keyword evidence="4" id="KW-0472">Membrane</keyword>
<feature type="region of interest" description="Disordered" evidence="3">
    <location>
        <begin position="418"/>
        <end position="505"/>
    </location>
</feature>
<dbReference type="PANTHER" id="PTHR46093">
    <property type="entry name" value="ACYL-COA-BINDING DOMAIN-CONTAINING PROTEIN 5"/>
    <property type="match status" value="1"/>
</dbReference>